<dbReference type="InterPro" id="IPR050177">
    <property type="entry name" value="Lipid_A_modif_metabolic_enz"/>
</dbReference>
<dbReference type="EMBL" id="LT629791">
    <property type="protein sequence ID" value="SDU32943.1"/>
    <property type="molecule type" value="Genomic_DNA"/>
</dbReference>
<dbReference type="RefSeq" id="WP_152690582.1">
    <property type="nucleotide sequence ID" value="NZ_KQ061220.1"/>
</dbReference>
<dbReference type="Gene3D" id="3.40.50.720">
    <property type="entry name" value="NAD(P)-binding Rossmann-like Domain"/>
    <property type="match status" value="1"/>
</dbReference>
<keyword evidence="3" id="KW-1185">Reference proteome</keyword>
<dbReference type="PANTHER" id="PTHR43245:SF13">
    <property type="entry name" value="UDP-D-APIOSE_UDP-D-XYLOSE SYNTHASE 2"/>
    <property type="match status" value="1"/>
</dbReference>
<reference evidence="3" key="1">
    <citation type="submission" date="2016-10" db="EMBL/GenBank/DDBJ databases">
        <authorList>
            <person name="Varghese N."/>
            <person name="Submissions S."/>
        </authorList>
    </citation>
    <scope>NUCLEOTIDE SEQUENCE [LARGE SCALE GENOMIC DNA]</scope>
    <source>
        <strain evidence="3">DSM 45079</strain>
    </source>
</reference>
<feature type="domain" description="NAD-dependent epimerase/dehydratase" evidence="1">
    <location>
        <begin position="6"/>
        <end position="228"/>
    </location>
</feature>
<accession>A0A1H2HM68</accession>
<organism evidence="2 3">
    <name type="scientific">Jiangella alkaliphila</name>
    <dbReference type="NCBI Taxonomy" id="419479"/>
    <lineage>
        <taxon>Bacteria</taxon>
        <taxon>Bacillati</taxon>
        <taxon>Actinomycetota</taxon>
        <taxon>Actinomycetes</taxon>
        <taxon>Jiangellales</taxon>
        <taxon>Jiangellaceae</taxon>
        <taxon>Jiangella</taxon>
    </lineage>
</organism>
<dbReference type="InterPro" id="IPR001509">
    <property type="entry name" value="Epimerase_deHydtase"/>
</dbReference>
<dbReference type="SUPFAM" id="SSF51735">
    <property type="entry name" value="NAD(P)-binding Rossmann-fold domains"/>
    <property type="match status" value="1"/>
</dbReference>
<sequence>MSRHAIVVGSTGQIGRATVESLLADGWTVTSVHRGTVAQPSGWAARGVVERPADRADLAGVVAASGGADVVVDTIAYDDADARLLLGLAGDVGSLVVVSSASVYADDAGRTLDGSTGPDDFPRFAGPVPETQATMPPGPATYSTKKMLLESALLDDGRLPVTVLRPCAIHGPGSSSPREIWPLLRALARRPRVPLAYGGASRFHTTSAPNLAELIRLAAARPGTRVLNAGDPEPPSVAEIVRIVSATAGHDPELVPLDGPAPASRVSRTPWSVPRPYLVDMTAATAQLGYAPVASYASAVAETSAWLRERLADRPWREAFPLLAQYYGNRMDDFAAEDELLASLP</sequence>
<evidence type="ECO:0000313" key="2">
    <source>
        <dbReference type="EMBL" id="SDU32943.1"/>
    </source>
</evidence>
<dbReference type="Proteomes" id="UP000182977">
    <property type="component" value="Chromosome I"/>
</dbReference>
<gene>
    <name evidence="2" type="ORF">SAMN04488563_1126</name>
</gene>
<dbReference type="PANTHER" id="PTHR43245">
    <property type="entry name" value="BIFUNCTIONAL POLYMYXIN RESISTANCE PROTEIN ARNA"/>
    <property type="match status" value="1"/>
</dbReference>
<evidence type="ECO:0000259" key="1">
    <source>
        <dbReference type="Pfam" id="PF01370"/>
    </source>
</evidence>
<protein>
    <submittedName>
        <fullName evidence="2">Nucleoside-diphosphate-sugar epimerase</fullName>
    </submittedName>
</protein>
<dbReference type="STRING" id="419479.SAMN04488563_1126"/>
<dbReference type="AlphaFoldDB" id="A0A1H2HM68"/>
<evidence type="ECO:0000313" key="3">
    <source>
        <dbReference type="Proteomes" id="UP000182977"/>
    </source>
</evidence>
<dbReference type="Pfam" id="PF01370">
    <property type="entry name" value="Epimerase"/>
    <property type="match status" value="1"/>
</dbReference>
<name>A0A1H2HM68_9ACTN</name>
<dbReference type="InterPro" id="IPR036291">
    <property type="entry name" value="NAD(P)-bd_dom_sf"/>
</dbReference>
<dbReference type="OrthoDB" id="4820988at2"/>
<proteinExistence type="predicted"/>